<dbReference type="PROSITE" id="PS51318">
    <property type="entry name" value="TAT"/>
    <property type="match status" value="1"/>
</dbReference>
<dbReference type="Proteomes" id="UP001147005">
    <property type="component" value="Unassembled WGS sequence"/>
</dbReference>
<comment type="cofactor">
    <cofactor evidence="1">
        <name>FAD</name>
        <dbReference type="ChEBI" id="CHEBI:57692"/>
    </cofactor>
</comment>
<evidence type="ECO:0000256" key="1">
    <source>
        <dbReference type="ARBA" id="ARBA00001974"/>
    </source>
</evidence>
<dbReference type="InterPro" id="IPR003953">
    <property type="entry name" value="FAD-dep_OxRdtase_2_FAD-bd"/>
</dbReference>
<evidence type="ECO:0000256" key="5">
    <source>
        <dbReference type="RuleBase" id="RU366062"/>
    </source>
</evidence>
<dbReference type="PRINTS" id="PR00368">
    <property type="entry name" value="FADPNR"/>
</dbReference>
<comment type="caution">
    <text evidence="7">The sequence shown here is derived from an EMBL/GenBank/DDBJ whole genome shotgun (WGS) entry which is preliminary data.</text>
</comment>
<evidence type="ECO:0000256" key="3">
    <source>
        <dbReference type="ARBA" id="ARBA00022827"/>
    </source>
</evidence>
<organism evidence="7 8">
    <name type="scientific">Citrobacter portucalensis</name>
    <dbReference type="NCBI Taxonomy" id="1639133"/>
    <lineage>
        <taxon>Bacteria</taxon>
        <taxon>Pseudomonadati</taxon>
        <taxon>Pseudomonadota</taxon>
        <taxon>Gammaproteobacteria</taxon>
        <taxon>Enterobacterales</taxon>
        <taxon>Enterobacteriaceae</taxon>
        <taxon>Citrobacter</taxon>
        <taxon>Citrobacter freundii complex</taxon>
    </lineage>
</organism>
<dbReference type="SUPFAM" id="SSF56425">
    <property type="entry name" value="Succinate dehydrogenase/fumarate reductase flavoprotein, catalytic domain"/>
    <property type="match status" value="1"/>
</dbReference>
<keyword evidence="5" id="KW-0732">Signal</keyword>
<dbReference type="AlphaFoldDB" id="A0A9X4JLG5"/>
<dbReference type="Gene3D" id="3.50.50.60">
    <property type="entry name" value="FAD/NAD(P)-binding domain"/>
    <property type="match status" value="1"/>
</dbReference>
<feature type="chain" id="PRO_5041013738" evidence="5">
    <location>
        <begin position="38"/>
        <end position="526"/>
    </location>
</feature>
<dbReference type="SUPFAM" id="SSF51905">
    <property type="entry name" value="FAD/NAD(P)-binding domain"/>
    <property type="match status" value="1"/>
</dbReference>
<evidence type="ECO:0000313" key="8">
    <source>
        <dbReference type="Proteomes" id="UP001147005"/>
    </source>
</evidence>
<evidence type="ECO:0000313" key="7">
    <source>
        <dbReference type="EMBL" id="MDE9620640.1"/>
    </source>
</evidence>
<keyword evidence="4 5" id="KW-0560">Oxidoreductase</keyword>
<accession>A0A9X4JLG5</accession>
<comment type="similarity">
    <text evidence="5">Belongs to the FAD-dependent oxidoreductase 2 family. FRD/SDH subfamily.</text>
</comment>
<dbReference type="InterPro" id="IPR050315">
    <property type="entry name" value="FAD-oxidoreductase_2"/>
</dbReference>
<protein>
    <submittedName>
        <fullName evidence="7">Flavocytochrome c</fullName>
    </submittedName>
</protein>
<feature type="signal peptide" evidence="5">
    <location>
        <begin position="1"/>
        <end position="37"/>
    </location>
</feature>
<dbReference type="GO" id="GO:0016491">
    <property type="term" value="F:oxidoreductase activity"/>
    <property type="evidence" value="ECO:0007669"/>
    <property type="project" value="UniProtKB-KW"/>
</dbReference>
<dbReference type="NCBIfam" id="TIGR01813">
    <property type="entry name" value="flavo_cyto_c"/>
    <property type="match status" value="1"/>
</dbReference>
<dbReference type="InterPro" id="IPR027477">
    <property type="entry name" value="Succ_DH/fumarate_Rdtase_cat_sf"/>
</dbReference>
<dbReference type="RefSeq" id="WP_275398624.1">
    <property type="nucleotide sequence ID" value="NZ_JAKIHW010000033.1"/>
</dbReference>
<dbReference type="InterPro" id="IPR036188">
    <property type="entry name" value="FAD/NAD-bd_sf"/>
</dbReference>
<evidence type="ECO:0000256" key="2">
    <source>
        <dbReference type="ARBA" id="ARBA00022630"/>
    </source>
</evidence>
<gene>
    <name evidence="7" type="ORF">L2111_21555</name>
</gene>
<dbReference type="Pfam" id="PF00890">
    <property type="entry name" value="FAD_binding_2"/>
    <property type="match status" value="1"/>
</dbReference>
<name>A0A9X4JLG5_9ENTR</name>
<dbReference type="InterPro" id="IPR010960">
    <property type="entry name" value="Flavocytochrome_c"/>
</dbReference>
<sequence length="526" mass="56376">MTKMKKTVNASRRAFLTKSTILATGGALTALAGSVRAQQSGCQATAVRYHKIYDVIVVGSGFAGLAAALEAAQAGRSVLVIDKMPVFGGNSAINGGAVAVAGSPLQEKEGIVDSPELMFKDMLKAGRGLNDKDQLKILVSNTMEAYEFTLKHGVKYKPFVQHFGGHSVPRTLQTVESSGAGITRPLKESAAKMGVVFRSRCKLESFLQNAEGRVIGLTVRDGYRFPDEQTGQIRHYGARYGVVMCSGGFSNDLRFRKMQNPMLDERVDSTNHPGATSECLVQMLRIGATPVQLDLIQLGPWSSPDERGFGYVSQFNTISGFPNGIMVNPRSGHRFTNELADRKEREEGILAQVDEKGDPLYPICFTTLEGAKQAQSLGHALHYGVAWQFDSLEQLAAHFGIPYDVLTEEVDAYNAAVARKGGDRMKKDVSRAVPLDKGPFVAVRVWPKVHYVMGGVQISMRTEVLNAADSKPIPGLYAAGEATAGSHGGSRLGSCAVADCLVFGRIAGVSVASASPVGDVFDVEGI</sequence>
<feature type="domain" description="FAD-dependent oxidoreductase 2 FAD-binding" evidence="6">
    <location>
        <begin position="54"/>
        <end position="496"/>
    </location>
</feature>
<evidence type="ECO:0000259" key="6">
    <source>
        <dbReference type="Pfam" id="PF00890"/>
    </source>
</evidence>
<keyword evidence="2 5" id="KW-0285">Flavoprotein</keyword>
<dbReference type="InterPro" id="IPR006311">
    <property type="entry name" value="TAT_signal"/>
</dbReference>
<proteinExistence type="inferred from homology"/>
<dbReference type="Gene3D" id="3.90.700.10">
    <property type="entry name" value="Succinate dehydrogenase/fumarate reductase flavoprotein, catalytic domain"/>
    <property type="match status" value="1"/>
</dbReference>
<dbReference type="PANTHER" id="PTHR43400">
    <property type="entry name" value="FUMARATE REDUCTASE"/>
    <property type="match status" value="1"/>
</dbReference>
<reference evidence="7" key="1">
    <citation type="submission" date="2022-01" db="EMBL/GenBank/DDBJ databases">
        <title>Genetic Characterization of Carbapenem-resistant Citrobacter spp. from China: a multicenter study.</title>
        <authorList>
            <person name="Ye L."/>
        </authorList>
    </citation>
    <scope>NUCLEOTIDE SEQUENCE</scope>
    <source>
        <strain evidence="7">IR5432</strain>
    </source>
</reference>
<dbReference type="PANTHER" id="PTHR43400:SF7">
    <property type="entry name" value="FAD-DEPENDENT OXIDOREDUCTASE 2 FAD BINDING DOMAIN-CONTAINING PROTEIN"/>
    <property type="match status" value="1"/>
</dbReference>
<dbReference type="GO" id="GO:0010181">
    <property type="term" value="F:FMN binding"/>
    <property type="evidence" value="ECO:0007669"/>
    <property type="project" value="InterPro"/>
</dbReference>
<evidence type="ECO:0000256" key="4">
    <source>
        <dbReference type="ARBA" id="ARBA00023002"/>
    </source>
</evidence>
<dbReference type="EMBL" id="JAKIHW010000033">
    <property type="protein sequence ID" value="MDE9620640.1"/>
    <property type="molecule type" value="Genomic_DNA"/>
</dbReference>
<keyword evidence="3 5" id="KW-0274">FAD</keyword>